<accession>A0A0L0JTX7</accession>
<dbReference type="InterPro" id="IPR014747">
    <property type="entry name" value="Bac_photo_RC_H_C"/>
</dbReference>
<dbReference type="InterPro" id="IPR011033">
    <property type="entry name" value="PRC_barrel-like_sf"/>
</dbReference>
<evidence type="ECO:0000313" key="1">
    <source>
        <dbReference type="EMBL" id="KND28900.1"/>
    </source>
</evidence>
<sequence>MTSERIWTYGPQTGRTEGRALTGYTVVATDGTVGRVEREAAPQGLHHLVVETGMWVFGRSAVVPAGTVAGIDDTGRRVLLTCTRDEVKAAPRFHTDSETRDPGYLGTVGAYYLRLTPHGTAPA</sequence>
<dbReference type="PATRIC" id="fig|42234.21.peg.6627"/>
<dbReference type="Gene3D" id="3.90.50.10">
    <property type="entry name" value="Photosynthetic Reaction Center, subunit H, domain 2"/>
    <property type="match status" value="1"/>
</dbReference>
<proteinExistence type="predicted"/>
<protein>
    <recommendedName>
        <fullName evidence="3">PRC-barrel domain containing protein</fullName>
    </recommendedName>
</protein>
<dbReference type="GO" id="GO:0019684">
    <property type="term" value="P:photosynthesis, light reaction"/>
    <property type="evidence" value="ECO:0007669"/>
    <property type="project" value="InterPro"/>
</dbReference>
<dbReference type="AlphaFoldDB" id="A0A0L0JTX7"/>
<evidence type="ECO:0000313" key="2">
    <source>
        <dbReference type="Proteomes" id="UP000037151"/>
    </source>
</evidence>
<dbReference type="EMBL" id="JPPY01000182">
    <property type="protein sequence ID" value="KND28900.1"/>
    <property type="molecule type" value="Genomic_DNA"/>
</dbReference>
<dbReference type="RefSeq" id="WP_050374150.1">
    <property type="nucleotide sequence ID" value="NZ_KQ257831.1"/>
</dbReference>
<evidence type="ECO:0008006" key="3">
    <source>
        <dbReference type="Google" id="ProtNLM"/>
    </source>
</evidence>
<organism evidence="1 2">
    <name type="scientific">Streptomyces acidiscabies</name>
    <dbReference type="NCBI Taxonomy" id="42234"/>
    <lineage>
        <taxon>Bacteria</taxon>
        <taxon>Bacillati</taxon>
        <taxon>Actinomycetota</taxon>
        <taxon>Actinomycetes</taxon>
        <taxon>Kitasatosporales</taxon>
        <taxon>Streptomycetaceae</taxon>
        <taxon>Streptomyces</taxon>
    </lineage>
</organism>
<dbReference type="SUPFAM" id="SSF50346">
    <property type="entry name" value="PRC-barrel domain"/>
    <property type="match status" value="1"/>
</dbReference>
<gene>
    <name evidence="1" type="ORF">IQ63_32190</name>
</gene>
<dbReference type="GO" id="GO:0030077">
    <property type="term" value="C:plasma membrane light-harvesting complex"/>
    <property type="evidence" value="ECO:0007669"/>
    <property type="project" value="InterPro"/>
</dbReference>
<name>A0A0L0JTX7_9ACTN</name>
<comment type="caution">
    <text evidence="1">The sequence shown here is derived from an EMBL/GenBank/DDBJ whole genome shotgun (WGS) entry which is preliminary data.</text>
</comment>
<dbReference type="Proteomes" id="UP000037151">
    <property type="component" value="Unassembled WGS sequence"/>
</dbReference>
<reference evidence="2" key="1">
    <citation type="submission" date="2014-07" db="EMBL/GenBank/DDBJ databases">
        <title>Genome sequencing of plant-pathogenic Streptomyces species.</title>
        <authorList>
            <person name="Harrison J."/>
            <person name="Sapp M."/>
            <person name="Thwaites R."/>
            <person name="Studholme D.J."/>
        </authorList>
    </citation>
    <scope>NUCLEOTIDE SEQUENCE [LARGE SCALE GENOMIC DNA]</scope>
    <source>
        <strain evidence="2">NCPPB 4445</strain>
    </source>
</reference>